<accession>A0A1N6T0P9</accession>
<evidence type="ECO:0000259" key="3">
    <source>
        <dbReference type="Pfam" id="PF19408"/>
    </source>
</evidence>
<dbReference type="Gene3D" id="2.60.40.2700">
    <property type="match status" value="1"/>
</dbReference>
<keyword evidence="5" id="KW-1185">Reference proteome</keyword>
<protein>
    <submittedName>
        <fullName evidence="4">Uncharacterized protein</fullName>
    </submittedName>
</protein>
<evidence type="ECO:0000313" key="4">
    <source>
        <dbReference type="EMBL" id="SIQ46676.1"/>
    </source>
</evidence>
<feature type="domain" description="Ig-like" evidence="2">
    <location>
        <begin position="820"/>
        <end position="901"/>
    </location>
</feature>
<dbReference type="InterPro" id="IPR045829">
    <property type="entry name" value="PKD_6"/>
</dbReference>
<gene>
    <name evidence="4" type="ORF">SAMN05421545_0051</name>
</gene>
<dbReference type="InterPro" id="IPR013783">
    <property type="entry name" value="Ig-like_fold"/>
</dbReference>
<name>A0A1N6T0P9_9BACT</name>
<evidence type="ECO:0000313" key="5">
    <source>
        <dbReference type="Proteomes" id="UP000185924"/>
    </source>
</evidence>
<dbReference type="InterPro" id="IPR044023">
    <property type="entry name" value="Ig_7"/>
</dbReference>
<dbReference type="InterPro" id="IPR026444">
    <property type="entry name" value="Secre_tail"/>
</dbReference>
<dbReference type="Pfam" id="PF19081">
    <property type="entry name" value="Ig_7"/>
    <property type="match status" value="2"/>
</dbReference>
<dbReference type="STRING" id="1077936.SAMN05421545_0051"/>
<dbReference type="RefSeq" id="WP_083674036.1">
    <property type="nucleotide sequence ID" value="NZ_FTNM01000001.1"/>
</dbReference>
<dbReference type="SUPFAM" id="SSF49299">
    <property type="entry name" value="PKD domain"/>
    <property type="match status" value="1"/>
</dbReference>
<feature type="domain" description="PKD-like" evidence="3">
    <location>
        <begin position="390"/>
        <end position="470"/>
    </location>
</feature>
<dbReference type="Gene3D" id="2.60.40.10">
    <property type="entry name" value="Immunoglobulins"/>
    <property type="match status" value="1"/>
</dbReference>
<dbReference type="InterPro" id="IPR014756">
    <property type="entry name" value="Ig_E-set"/>
</dbReference>
<dbReference type="EMBL" id="FTNM01000001">
    <property type="protein sequence ID" value="SIQ46676.1"/>
    <property type="molecule type" value="Genomic_DNA"/>
</dbReference>
<dbReference type="Pfam" id="PF19408">
    <property type="entry name" value="PKD_6"/>
    <property type="match status" value="1"/>
</dbReference>
<organism evidence="4 5">
    <name type="scientific">Pontibacter lucknowensis</name>
    <dbReference type="NCBI Taxonomy" id="1077936"/>
    <lineage>
        <taxon>Bacteria</taxon>
        <taxon>Pseudomonadati</taxon>
        <taxon>Bacteroidota</taxon>
        <taxon>Cytophagia</taxon>
        <taxon>Cytophagales</taxon>
        <taxon>Hymenobacteraceae</taxon>
        <taxon>Pontibacter</taxon>
    </lineage>
</organism>
<proteinExistence type="predicted"/>
<evidence type="ECO:0000256" key="1">
    <source>
        <dbReference type="SAM" id="MobiDB-lite"/>
    </source>
</evidence>
<evidence type="ECO:0000259" key="2">
    <source>
        <dbReference type="Pfam" id="PF19081"/>
    </source>
</evidence>
<dbReference type="OrthoDB" id="842906at2"/>
<feature type="domain" description="Ig-like" evidence="2">
    <location>
        <begin position="987"/>
        <end position="1061"/>
    </location>
</feature>
<dbReference type="InterPro" id="IPR035986">
    <property type="entry name" value="PKD_dom_sf"/>
</dbReference>
<feature type="region of interest" description="Disordered" evidence="1">
    <location>
        <begin position="769"/>
        <end position="789"/>
    </location>
</feature>
<dbReference type="SUPFAM" id="SSF81296">
    <property type="entry name" value="E set domains"/>
    <property type="match status" value="1"/>
</dbReference>
<dbReference type="NCBIfam" id="TIGR04183">
    <property type="entry name" value="Por_Secre_tail"/>
    <property type="match status" value="1"/>
</dbReference>
<sequence length="3091" mass="321933">MRKNFTQLISRVTKTKSFVIALTSLMILAGSVYLMAAIQPITAVNLGATVDQAADAASPSFVPIGNVVIREQDGKDFTGAGGSGASYSLIIKATGNWQFNPNSQTSVALVANSGGNIPTSTFRPVLSADRKTLTFSLSGISAGSSPDVVTISGIEVQPISGIVALPSAGSVYIEGNSNIVGLSSNTTVANLTMTHGVANSISFTQQPSTTAVSAIMAPFPSVSVRDQFNNIVTDATGSINLSLSGTPSSALITSGGTASLSNGVATFNDLKIDEGGNFQLQASYENLQVSSNSFVVNNNTPTVTAVSHCLTAGGSSNTITLTGINFVRGSVVRINAADRATSFISTTSLTTTLTAADLGTARTLALTVFNPTPSGGSSNTFDLVVHPVYNVGAITGDNTVCENTQGVTYTVADIGAAKYNWSVGPGATIVSGETSNSITVNFSNTASNVAISVQAENACGQLGSTQTLNVAVSAFPTNISAGANRTVCSGSETTLGAGTAALSGYVYTWSALNEAPISALSATDVANPTLNLPENAGSQIQSYTYRLRVSNGSNTDCYREADVTVGVYPKMVISVSPVADVCPGDEIRLVSNGTENDTYAWTGPNGFTSTQRYPIITNAAEANEGEYTVEVTNSNGCKGTASTSVTVKPKPVVALSASKTAICEGESVELSASGADTYAWSGTGVPSGNTSSRVIVTPSTTTTYRVVGTTNGCESIEQTITINVTPSLEPGTITGTTTYCHNETATKLTATATGGGTATKSYTWERSATGSSPWTVVGEEEDYTPPTTTVGRTYYRRTVKAGECTRTTEQPIAVIVSAIPEVPTVTGGEVCDSGPVTLKADFGSNGTIVRWYSSATGGEPLEEGSSYTTPSLTTTTTYYASSYNIATSCESARVAVTATVNELPTVSITTDLATEYCTSQTAITLAGSPSGQGGSFRILKNGTEVATGASFNPSTLGAGTYIIEYSFTDGNTCTNTTTKTVTVKQQPTVTVTADQEICLGNSVSLTASGASTYRWEPATGLSATTGATVSARPTQTTTYTVYGTTNGCESVAKTVTVTVNPLPDASITVLGPPQFCAGSSVTLRAPDGNYSYEWYKVGSTGIQSELQEFEVNTSGTYSVKVIDKITGCESTSPGTEVREGTLQFAIFSYSGATTFCEGGELVLSAISPPTGQTYAYRWIKDKGTANETVVSTSRVYTAKATGAYQVEITETSIQPVCIQLSDPLEITVLPQPTANITTEGSTICQNTEGPTTFTVTGTYSGGTGIWAVTNGFSFTETSKSVDAAGLTTSIITVTAPSSVSRITSSVVSLTTTNPASKCATQSKSITVTVQPAIAGNAITGTTEYCQGASASALRTDGTITGGTGSYTYQWQSRASANGTWTTITNAASADYIPSTADGGTTYYRRLVSSGQCLNVESNVMAVTVTPTIINNISTTTTTYCQSVAAGAIGGAVTGGNGTGSYTYTWQSSASANGTWTTITGAAGADYTPVTTVAGTTYYKRIVTSGNCANKESNVVAITVNPSIVNNISGTSNYCQNATASAIGGAVSGGDGEFSYSWRVKSGANGSWGPIDEEEASLTPSTAQAGEFYYKRIVSSGACKDHESNEFKVTVTPTITQNTIAGKLDYCKGDLGQALSGAVTGGDGSASYTYTWQTSSTGADNSWTNINNSNSATYTPQTSTANTTYYRRGVTSGNCTTYSTAVKVTVTETISNNTITTTAPVTGICTGTSPGTLNGTAPTGGNGTYTFVWQRSTTSATTGFSDIASTNVKDYEPGNLTETTWFRRLVKSENCEIVSPAVQVVVNPVIANNNLATADLTVCTGTSPGTLNGTAPTGGNGTYTFVWQRSTTSATTGFSDIASTNVKDYEPGNLTETTWFKRKVISGGCESITTAAIKVTVTPQITGNSIAGLQTVCSGATIAPLGQKPNTTLSGGFNNSFQWERRVGTTGNWTAIANATNASYTPPVQTVTSTTTTYYRRVVSGGGCSNTSVDEVYVRVNPLPAKPTITNLASSYYTGDAPVAMAASPSNSSGEFKVVNSSGETVSTTSTFAPCSLGAGTYTVTYTYKAGGCSNTSDPVTVRVIQSIYKAVVTSSMKPFCRGDNVTHTVRVWRDAEVIYPYLTNAAGEPIGADGSLVGPQEQPVANPNYEFPANTPDIVKRYAWRYFDPIVRGGTEVTSGITYQWTKNQLPEIGSNGQTFSNAGLSSLDYYAVYVTVGGGVCGPNFDRHLSSRAYTAEQANYNITLNATPNPVCQGQPVTFTATLQGDFPWVSSNLKLNWMVNGVVVNTIAYTGNNAQLQWTTANLKNGDEVSIDFNTDIEEFDKTSKCRDRSNSNTITMTVNDIVTATATPKTPSVCLNGSETFSVNVTSTGVNAVSYAWTVGTAPNARTYNTTIPSLTIGTDVTATPGTYPISVVVSNTCESIPLNLGSLTVKPAITPFAVAGGGSYCTGSPVGYPITLSDSEPGVRYTLLRGTTVVQTLAGTGEQLNFTPTSVTGTYTVSASYATAPACTIMMTGNAIIGTNPLPNVYSVTGGGAYCAGAAGVTINLSGSQTGVLYSLKKDNVEVRLLNGTGGALSFTGITEAGTYTIEATTAAPASCPRAMTGEATVYVTTLPTRFNLTGGGSYCSGGAGVPIGLVDSEIGVRYELYFEGSATAVASANGTGEAIGFGNQTAVGTYTVRATSISSATVAACPQEMGSLAVTMDELPEAITAQSGSYCETAAGVDIILPSSQPGVLYQLVSLPSNTDLGDARTSSTGSAINFGTYKAGSYKIVASNINTRCTRDIPVPTIVENPIIYATGNIIISDENGVKLASPADMEMGKKYTFTVESNILDANDTDEASIKWYMGDGVDDNKWKLMQEGGTTFTMTEPMGALQVSIRCDIPTNPGTCYDIRAMLTVDTTPIIPLPVELLYFNATKRGADVVLDWATASEQDNKGFEVQVSSDAKTFRVLGFVESKVNTTSLKQTYSFVDKENGKQGVRYYRLKQVDLDGKVEFFNIKAVHFDEVSVNKVKAYPNPFHSEVELSIDAELDGELQITVTTATGQQLLQRSVQVAKGTNIEKLTLDPNLPRGVYIISTRMGDFNNHFKLLKQ</sequence>
<dbReference type="Proteomes" id="UP000185924">
    <property type="component" value="Unassembled WGS sequence"/>
</dbReference>
<reference evidence="5" key="1">
    <citation type="submission" date="2017-01" db="EMBL/GenBank/DDBJ databases">
        <authorList>
            <person name="Varghese N."/>
            <person name="Submissions S."/>
        </authorList>
    </citation>
    <scope>NUCLEOTIDE SEQUENCE [LARGE SCALE GENOMIC DNA]</scope>
    <source>
        <strain evidence="5">DM9</strain>
    </source>
</reference>